<keyword evidence="4 8" id="KW-0547">Nucleotide-binding</keyword>
<feature type="binding site" evidence="8">
    <location>
        <position position="70"/>
    </location>
    <ligand>
        <name>GTP</name>
        <dbReference type="ChEBI" id="CHEBI:37565"/>
    </ligand>
</feature>
<feature type="binding site" evidence="8">
    <location>
        <position position="100"/>
    </location>
    <ligand>
        <name>Mg(2+)</name>
        <dbReference type="ChEBI" id="CHEBI:18420"/>
    </ligand>
</feature>
<feature type="binding site" evidence="8">
    <location>
        <position position="100"/>
    </location>
    <ligand>
        <name>GTP</name>
        <dbReference type="ChEBI" id="CHEBI:37565"/>
    </ligand>
</feature>
<evidence type="ECO:0000256" key="8">
    <source>
        <dbReference type="HAMAP-Rule" id="MF_00316"/>
    </source>
</evidence>
<dbReference type="HAMAP" id="MF_00316">
    <property type="entry name" value="MobA"/>
    <property type="match status" value="1"/>
</dbReference>
<evidence type="ECO:0000256" key="2">
    <source>
        <dbReference type="ARBA" id="ARBA00022679"/>
    </source>
</evidence>
<keyword evidence="7 8" id="KW-0501">Molybdenum cofactor biosynthesis</keyword>
<dbReference type="AlphaFoldDB" id="A0A401JGC4"/>
<evidence type="ECO:0000256" key="1">
    <source>
        <dbReference type="ARBA" id="ARBA00022490"/>
    </source>
</evidence>
<evidence type="ECO:0000256" key="7">
    <source>
        <dbReference type="ARBA" id="ARBA00023150"/>
    </source>
</evidence>
<keyword evidence="11" id="KW-1185">Reference proteome</keyword>
<comment type="similarity">
    <text evidence="8">Belongs to the MobA family.</text>
</comment>
<comment type="cofactor">
    <cofactor evidence="8">
        <name>Mg(2+)</name>
        <dbReference type="ChEBI" id="CHEBI:18420"/>
    </cofactor>
</comment>
<keyword evidence="5 8" id="KW-0460">Magnesium</keyword>
<keyword evidence="3 8" id="KW-0479">Metal-binding</keyword>
<comment type="caution">
    <text evidence="8">Lacks conserved residue(s) required for the propagation of feature annotation.</text>
</comment>
<accession>A0A401JGC4</accession>
<keyword evidence="2 8" id="KW-0808">Transferase</keyword>
<feature type="binding site" evidence="8">
    <location>
        <begin position="11"/>
        <end position="13"/>
    </location>
    <ligand>
        <name>GTP</name>
        <dbReference type="ChEBI" id="CHEBI:37565"/>
    </ligand>
</feature>
<dbReference type="CDD" id="cd02503">
    <property type="entry name" value="MobA"/>
    <property type="match status" value="1"/>
</dbReference>
<dbReference type="Gene3D" id="3.90.550.10">
    <property type="entry name" value="Spore Coat Polysaccharide Biosynthesis Protein SpsA, Chain A"/>
    <property type="match status" value="1"/>
</dbReference>
<name>A0A401JGC4_9PROT</name>
<dbReference type="Pfam" id="PF12804">
    <property type="entry name" value="NTP_transf_3"/>
    <property type="match status" value="1"/>
</dbReference>
<evidence type="ECO:0000256" key="6">
    <source>
        <dbReference type="ARBA" id="ARBA00023134"/>
    </source>
</evidence>
<comment type="subunit">
    <text evidence="8">Monomer.</text>
</comment>
<dbReference type="EC" id="2.7.7.77" evidence="8"/>
<comment type="caution">
    <text evidence="10">The sequence shown here is derived from an EMBL/GenBank/DDBJ whole genome shotgun (WGS) entry which is preliminary data.</text>
</comment>
<reference evidence="10 11" key="1">
    <citation type="journal article" date="2019" name="Front. Microbiol.">
        <title>Genomes of Neutrophilic Sulfur-Oxidizing Chemolithoautotrophs Representing 9 Proteobacterial Species From 8 Genera.</title>
        <authorList>
            <person name="Watanabe T."/>
            <person name="Kojima H."/>
            <person name="Umezawa K."/>
            <person name="Hori C."/>
            <person name="Takasuka T.E."/>
            <person name="Kato Y."/>
            <person name="Fukui M."/>
        </authorList>
    </citation>
    <scope>NUCLEOTIDE SEQUENCE [LARGE SCALE GENOMIC DNA]</scope>
    <source>
        <strain evidence="10 11">TTN</strain>
    </source>
</reference>
<feature type="binding site" evidence="8">
    <location>
        <position position="24"/>
    </location>
    <ligand>
        <name>GTP</name>
        <dbReference type="ChEBI" id="CHEBI:37565"/>
    </ligand>
</feature>
<dbReference type="RefSeq" id="WP_124705478.1">
    <property type="nucleotide sequence ID" value="NZ_BGOW01000026.1"/>
</dbReference>
<sequence length="192" mass="20392">MAQVPISAIVLAGGAGRRMGGQDKGLVKFHDLPLVAYVLARILPQVDEILISANRNLDDYRALGYPVVIDALDGFQGPLAGVLAGLHAAHHEWVLTVPCDTPQLPADLVQQLAAPLLRGHAEIVVASAGGRTHPAIMICARRLADDLGKYLAGGGRAVHAWQARHRTATIEFPDAAAFINVNQPEDLSGRLN</sequence>
<keyword evidence="1 8" id="KW-0963">Cytoplasm</keyword>
<evidence type="ECO:0000256" key="4">
    <source>
        <dbReference type="ARBA" id="ARBA00022741"/>
    </source>
</evidence>
<dbReference type="GO" id="GO:0005737">
    <property type="term" value="C:cytoplasm"/>
    <property type="evidence" value="ECO:0007669"/>
    <property type="project" value="UniProtKB-SubCell"/>
</dbReference>
<gene>
    <name evidence="8" type="primary">mobA</name>
    <name evidence="10" type="ORF">SFMTTN_2516</name>
</gene>
<dbReference type="GO" id="GO:0061603">
    <property type="term" value="F:molybdenum cofactor guanylyltransferase activity"/>
    <property type="evidence" value="ECO:0007669"/>
    <property type="project" value="UniProtKB-EC"/>
</dbReference>
<feature type="domain" description="MobA-like NTP transferase" evidence="9">
    <location>
        <begin position="8"/>
        <end position="161"/>
    </location>
</feature>
<dbReference type="InterPro" id="IPR025877">
    <property type="entry name" value="MobA-like_NTP_Trfase"/>
</dbReference>
<keyword evidence="6 8" id="KW-0342">GTP-binding</keyword>
<dbReference type="PANTHER" id="PTHR19136">
    <property type="entry name" value="MOLYBDENUM COFACTOR GUANYLYLTRANSFERASE"/>
    <property type="match status" value="1"/>
</dbReference>
<organism evidence="10 11">
    <name type="scientific">Sulfuriferula multivorans</name>
    <dbReference type="NCBI Taxonomy" id="1559896"/>
    <lineage>
        <taxon>Bacteria</taxon>
        <taxon>Pseudomonadati</taxon>
        <taxon>Pseudomonadota</taxon>
        <taxon>Betaproteobacteria</taxon>
        <taxon>Nitrosomonadales</taxon>
        <taxon>Sulfuricellaceae</taxon>
        <taxon>Sulfuriferula</taxon>
    </lineage>
</organism>
<comment type="domain">
    <text evidence="8">The N-terminal domain determines nucleotide recognition and specific binding, while the C-terminal domain determines the specific binding to the target protein.</text>
</comment>
<dbReference type="SUPFAM" id="SSF53448">
    <property type="entry name" value="Nucleotide-diphospho-sugar transferases"/>
    <property type="match status" value="1"/>
</dbReference>
<comment type="subcellular location">
    <subcellularLocation>
        <location evidence="8">Cytoplasm</location>
    </subcellularLocation>
</comment>
<protein>
    <recommendedName>
        <fullName evidence="8">Molybdenum cofactor guanylyltransferase</fullName>
        <shortName evidence="8">MoCo guanylyltransferase</shortName>
        <ecNumber evidence="8">2.7.7.77</ecNumber>
    </recommendedName>
    <alternativeName>
        <fullName evidence="8">GTP:molybdopterin guanylyltransferase</fullName>
    </alternativeName>
    <alternativeName>
        <fullName evidence="8">Mo-MPT guanylyltransferase</fullName>
    </alternativeName>
    <alternativeName>
        <fullName evidence="8">Molybdopterin guanylyltransferase</fullName>
    </alternativeName>
    <alternativeName>
        <fullName evidence="8">Molybdopterin-guanine dinucleotide synthase</fullName>
        <shortName evidence="8">MGD synthase</shortName>
    </alternativeName>
</protein>
<dbReference type="InterPro" id="IPR029044">
    <property type="entry name" value="Nucleotide-diphossugar_trans"/>
</dbReference>
<dbReference type="OrthoDB" id="9788394at2"/>
<dbReference type="GO" id="GO:0046872">
    <property type="term" value="F:metal ion binding"/>
    <property type="evidence" value="ECO:0007669"/>
    <property type="project" value="UniProtKB-KW"/>
</dbReference>
<evidence type="ECO:0000256" key="3">
    <source>
        <dbReference type="ARBA" id="ARBA00022723"/>
    </source>
</evidence>
<dbReference type="InterPro" id="IPR013482">
    <property type="entry name" value="Molybde_CF_guanTrfase"/>
</dbReference>
<evidence type="ECO:0000313" key="10">
    <source>
        <dbReference type="EMBL" id="GBL46691.1"/>
    </source>
</evidence>
<evidence type="ECO:0000313" key="11">
    <source>
        <dbReference type="Proteomes" id="UP000286806"/>
    </source>
</evidence>
<comment type="catalytic activity">
    <reaction evidence="8">
        <text>Mo-molybdopterin + GTP + H(+) = Mo-molybdopterin guanine dinucleotide + diphosphate</text>
        <dbReference type="Rhea" id="RHEA:34243"/>
        <dbReference type="ChEBI" id="CHEBI:15378"/>
        <dbReference type="ChEBI" id="CHEBI:33019"/>
        <dbReference type="ChEBI" id="CHEBI:37565"/>
        <dbReference type="ChEBI" id="CHEBI:71302"/>
        <dbReference type="ChEBI" id="CHEBI:71310"/>
        <dbReference type="EC" id="2.7.7.77"/>
    </reaction>
</comment>
<dbReference type="GO" id="GO:1902758">
    <property type="term" value="P:bis(molybdopterin guanine dinucleotide)molybdenum biosynthetic process"/>
    <property type="evidence" value="ECO:0007669"/>
    <property type="project" value="TreeGrafter"/>
</dbReference>
<dbReference type="Proteomes" id="UP000286806">
    <property type="component" value="Unassembled WGS sequence"/>
</dbReference>
<dbReference type="EMBL" id="BGOW01000026">
    <property type="protein sequence ID" value="GBL46691.1"/>
    <property type="molecule type" value="Genomic_DNA"/>
</dbReference>
<proteinExistence type="inferred from homology"/>
<comment type="function">
    <text evidence="8">Transfers a GMP moiety from GTP to Mo-molybdopterin (Mo-MPT) cofactor (Moco or molybdenum cofactor) to form Mo-molybdopterin guanine dinucleotide (Mo-MGD) cofactor.</text>
</comment>
<evidence type="ECO:0000256" key="5">
    <source>
        <dbReference type="ARBA" id="ARBA00022842"/>
    </source>
</evidence>
<dbReference type="PANTHER" id="PTHR19136:SF81">
    <property type="entry name" value="MOLYBDENUM COFACTOR GUANYLYLTRANSFERASE"/>
    <property type="match status" value="1"/>
</dbReference>
<dbReference type="GO" id="GO:0005525">
    <property type="term" value="F:GTP binding"/>
    <property type="evidence" value="ECO:0007669"/>
    <property type="project" value="UniProtKB-UniRule"/>
</dbReference>
<dbReference type="NCBIfam" id="TIGR02665">
    <property type="entry name" value="molyb_mobA"/>
    <property type="match status" value="1"/>
</dbReference>
<evidence type="ECO:0000259" key="9">
    <source>
        <dbReference type="Pfam" id="PF12804"/>
    </source>
</evidence>